<evidence type="ECO:0000313" key="3">
    <source>
        <dbReference type="Proteomes" id="UP000198716"/>
    </source>
</evidence>
<protein>
    <submittedName>
        <fullName evidence="2">ATP-grasp ribosomal peptide maturase, SAV_5884 family</fullName>
    </submittedName>
</protein>
<sequence length="328" mass="36139">MQHTSASVAVITRDHDVTADLVINELHRRELPVARFDLAAFPERMRQTTRLTGENPRWDGSLRDAHREIDVSALRSVWYRKPSGFLPHPEMTATERQWAAAEADNGFGGLLAALPEVHWVNHPHRNAAAEHKPHQLGAAASCGLAVPDTLLTNDPEQARAFCDQHRDHGVVYKPLRGGPGIEHGRHVALWADAVAAEEITESVARTTHLFQQRVPCAYPVRLTVVGSRMYAVRMDPPAGATAIDWRTHPPEALSYTPIEVPPATSAGIHRLLEHFGLVYAAADLIVSPDEQWVFHGDLNPNGQWGWIAAHTGLPIAAAIADELTEDRT</sequence>
<dbReference type="InterPro" id="IPR026449">
    <property type="entry name" value="GRASP_SAV_5884"/>
</dbReference>
<organism evidence="2 3">
    <name type="scientific">Actinopolyspora alba</name>
    <dbReference type="NCBI Taxonomy" id="673379"/>
    <lineage>
        <taxon>Bacteria</taxon>
        <taxon>Bacillati</taxon>
        <taxon>Actinomycetota</taxon>
        <taxon>Actinomycetes</taxon>
        <taxon>Actinopolysporales</taxon>
        <taxon>Actinopolysporaceae</taxon>
        <taxon>Actinopolyspora</taxon>
        <taxon>Actinopolyspora alba group</taxon>
    </lineage>
</organism>
<reference evidence="3" key="1">
    <citation type="submission" date="2016-10" db="EMBL/GenBank/DDBJ databases">
        <authorList>
            <person name="Varghese N."/>
            <person name="Submissions S."/>
        </authorList>
    </citation>
    <scope>NUCLEOTIDE SEQUENCE [LARGE SCALE GENOMIC DNA]</scope>
    <source>
        <strain evidence="3">DSM 45004</strain>
    </source>
</reference>
<dbReference type="GO" id="GO:0018169">
    <property type="term" value="F:ribosomal S6-glutamic acid ligase activity"/>
    <property type="evidence" value="ECO:0007669"/>
    <property type="project" value="TreeGrafter"/>
</dbReference>
<gene>
    <name evidence="2" type="ORF">SAMN04487819_11152</name>
</gene>
<dbReference type="NCBIfam" id="TIGR04187">
    <property type="entry name" value="GRASP_SAV_5884"/>
    <property type="match status" value="1"/>
</dbReference>
<dbReference type="PANTHER" id="PTHR21621">
    <property type="entry name" value="RIBOSOMAL PROTEIN S6 MODIFICATION PROTEIN"/>
    <property type="match status" value="1"/>
</dbReference>
<name>A0A1I1ZNV9_9ACTN</name>
<dbReference type="GO" id="GO:0009432">
    <property type="term" value="P:SOS response"/>
    <property type="evidence" value="ECO:0007669"/>
    <property type="project" value="TreeGrafter"/>
</dbReference>
<proteinExistence type="predicted"/>
<dbReference type="EMBL" id="FOMZ01000011">
    <property type="protein sequence ID" value="SFE33028.1"/>
    <property type="molecule type" value="Genomic_DNA"/>
</dbReference>
<dbReference type="PANTHER" id="PTHR21621:SF0">
    <property type="entry name" value="BETA-CITRYLGLUTAMATE SYNTHASE B-RELATED"/>
    <property type="match status" value="1"/>
</dbReference>
<evidence type="ECO:0000313" key="2">
    <source>
        <dbReference type="EMBL" id="SFE33028.1"/>
    </source>
</evidence>
<accession>A0A1I1ZNV9</accession>
<dbReference type="InterPro" id="IPR048936">
    <property type="entry name" value="MvdD-like_ATPgrasp"/>
</dbReference>
<dbReference type="Proteomes" id="UP000198716">
    <property type="component" value="Unassembled WGS sequence"/>
</dbReference>
<keyword evidence="3" id="KW-1185">Reference proteome</keyword>
<evidence type="ECO:0000259" key="1">
    <source>
        <dbReference type="Pfam" id="PF21068"/>
    </source>
</evidence>
<dbReference type="GO" id="GO:0005737">
    <property type="term" value="C:cytoplasm"/>
    <property type="evidence" value="ECO:0007669"/>
    <property type="project" value="TreeGrafter"/>
</dbReference>
<dbReference type="RefSeq" id="WP_175496883.1">
    <property type="nucleotide sequence ID" value="NZ_FOMZ01000011.1"/>
</dbReference>
<feature type="domain" description="MvdD-like pre-ATP grasp" evidence="1">
    <location>
        <begin position="8"/>
        <end position="124"/>
    </location>
</feature>
<dbReference type="Pfam" id="PF21068">
    <property type="entry name" value="ATPgraspMvdD"/>
    <property type="match status" value="1"/>
</dbReference>
<dbReference type="SUPFAM" id="SSF56059">
    <property type="entry name" value="Glutathione synthetase ATP-binding domain-like"/>
    <property type="match status" value="1"/>
</dbReference>
<dbReference type="AlphaFoldDB" id="A0A1I1ZNV9"/>
<dbReference type="Gene3D" id="3.30.470.20">
    <property type="entry name" value="ATP-grasp fold, B domain"/>
    <property type="match status" value="1"/>
</dbReference>